<reference evidence="1" key="1">
    <citation type="submission" date="2023-04" db="EMBL/GenBank/DDBJ databases">
        <title>A chromosome-level genome assembly of the parasitoid wasp Eretmocerus hayati.</title>
        <authorList>
            <person name="Zhong Y."/>
            <person name="Liu S."/>
            <person name="Liu Y."/>
        </authorList>
    </citation>
    <scope>NUCLEOTIDE SEQUENCE</scope>
    <source>
        <strain evidence="1">ZJU_SS_LIU_2023</strain>
    </source>
</reference>
<gene>
    <name evidence="1" type="ORF">QAD02_003422</name>
</gene>
<comment type="caution">
    <text evidence="1">The sequence shown here is derived from an EMBL/GenBank/DDBJ whole genome shotgun (WGS) entry which is preliminary data.</text>
</comment>
<protein>
    <submittedName>
        <fullName evidence="1">Uncharacterized protein</fullName>
    </submittedName>
</protein>
<keyword evidence="2" id="KW-1185">Reference proteome</keyword>
<evidence type="ECO:0000313" key="2">
    <source>
        <dbReference type="Proteomes" id="UP001239111"/>
    </source>
</evidence>
<evidence type="ECO:0000313" key="1">
    <source>
        <dbReference type="EMBL" id="KAJ8672163.1"/>
    </source>
</evidence>
<name>A0ACC2NMQ3_9HYME</name>
<dbReference type="EMBL" id="CM056743">
    <property type="protein sequence ID" value="KAJ8672163.1"/>
    <property type="molecule type" value="Genomic_DNA"/>
</dbReference>
<proteinExistence type="predicted"/>
<sequence length="464" mass="52566">MADFGMETLPPVKGHKFSIVLLQLTVMLVNAIDRLHKGGVTITKYWVHVFMDAPSVFTSACATAFLDRHLIRPQTLNMQRLEKLRRGIYYLHQRDATDDEIPTSDDFIASTSFLGCTSGEASEVEQEYENILEYLASGSEAFYGINLDPKNATARLRLKEFPLHVRSVLNPHLGRSPGINVPSLCAGLKRSCSAMHCEDGDLDSGNIHRYGAPKYWLFVHPHYNHHLRQRVLEAIRKSTKKDLTRKWLPGCGTPLHHKRLLLAPSLLREWGIPFEIHVQQPGQFIYIRDGVYHQVVNAGPCIAEAVNMGGALWSGGAHKFKSCGCNSSGKAEFVSGNPDVAFNVKTVPLKRHVCDFPGCDAYYFDLREHAAHKRAHNRTVHTCTICRRSFVRPSELRRHSKVHLPSEETRVQCSVCQGFVRKDYMRVHRLTCRDDVDLGREYLIEIMWMIIGLDIMVVVLRLGS</sequence>
<accession>A0ACC2NMQ3</accession>
<organism evidence="1 2">
    <name type="scientific">Eretmocerus hayati</name>
    <dbReference type="NCBI Taxonomy" id="131215"/>
    <lineage>
        <taxon>Eukaryota</taxon>
        <taxon>Metazoa</taxon>
        <taxon>Ecdysozoa</taxon>
        <taxon>Arthropoda</taxon>
        <taxon>Hexapoda</taxon>
        <taxon>Insecta</taxon>
        <taxon>Pterygota</taxon>
        <taxon>Neoptera</taxon>
        <taxon>Endopterygota</taxon>
        <taxon>Hymenoptera</taxon>
        <taxon>Apocrita</taxon>
        <taxon>Proctotrupomorpha</taxon>
        <taxon>Chalcidoidea</taxon>
        <taxon>Aphelinidae</taxon>
        <taxon>Aphelininae</taxon>
        <taxon>Eretmocerus</taxon>
    </lineage>
</organism>
<dbReference type="Proteomes" id="UP001239111">
    <property type="component" value="Chromosome 3"/>
</dbReference>